<organism evidence="3 5">
    <name type="scientific">Orbilia oligospora</name>
    <name type="common">Nematode-trapping fungus</name>
    <name type="synonym">Arthrobotrys oligospora</name>
    <dbReference type="NCBI Taxonomy" id="2813651"/>
    <lineage>
        <taxon>Eukaryota</taxon>
        <taxon>Fungi</taxon>
        <taxon>Dikarya</taxon>
        <taxon>Ascomycota</taxon>
        <taxon>Pezizomycotina</taxon>
        <taxon>Orbiliomycetes</taxon>
        <taxon>Orbiliales</taxon>
        <taxon>Orbiliaceae</taxon>
        <taxon>Orbilia</taxon>
    </lineage>
</organism>
<proteinExistence type="predicted"/>
<accession>A0A7C8P987</accession>
<dbReference type="EMBL" id="WIQW01000004">
    <property type="protein sequence ID" value="KAF3111341.1"/>
    <property type="molecule type" value="Genomic_DNA"/>
</dbReference>
<evidence type="ECO:0000313" key="3">
    <source>
        <dbReference type="EMBL" id="KAF3137258.1"/>
    </source>
</evidence>
<dbReference type="Proteomes" id="UP000480548">
    <property type="component" value="Unassembled WGS sequence"/>
</dbReference>
<gene>
    <name evidence="2" type="ORF">TWF102_007014</name>
    <name evidence="3" type="ORF">TWF703_005181</name>
</gene>
<dbReference type="Proteomes" id="UP000475325">
    <property type="component" value="Unassembled WGS sequence"/>
</dbReference>
<dbReference type="AlphaFoldDB" id="A0A7C8P987"/>
<sequence length="426" mass="45765">MPSLRAFLIFIALLAGDISATVIKPKACDSKKDVCIKALNSCGNRNRKQVSTDCSKFVWKTVTLPRVTITDTSTKIRASTSTIAYTVTQSTSGGTVLETITNVVTIIPSTVVNVTSPANTPAATAKLLARRSPLFRAMPDLKLLDSRGQKCVPTIPSYARDCRDATRYASACSCYGVPAKVSTIPAKTTTYTKIVTSTSVSLISTAATTVYITKAGMTKTTTITSTTSNDANPTTLSLFDLQVFNAPGQAQTLYMRKGFGFQVASFDDFLGFILEPNGKLYTPNGRRTYYFCVSGVDSSAPASITNGVYNDPNSPPAFPGQELLCGFDSNQVLSCQCTVAGTTYVELIFNNYFEGLNYGLVYVATAGYSLAPTQAVVTAQAVPFHWDDKCGYHEDENGDNSFDQDCDAAYVDPKYAEDLSDTGGFE</sequence>
<name>A0A7C8P987_ORBOL</name>
<evidence type="ECO:0000313" key="5">
    <source>
        <dbReference type="Proteomes" id="UP000480548"/>
    </source>
</evidence>
<reference evidence="4 5" key="1">
    <citation type="submission" date="2019-06" db="EMBL/GenBank/DDBJ databases">
        <authorList>
            <person name="Palmer J.M."/>
        </authorList>
    </citation>
    <scope>NUCLEOTIDE SEQUENCE [LARGE SCALE GENOMIC DNA]</scope>
    <source>
        <strain evidence="2 4">TWF102</strain>
        <strain evidence="3 5">TWF703</strain>
    </source>
</reference>
<evidence type="ECO:0000313" key="2">
    <source>
        <dbReference type="EMBL" id="KAF3111341.1"/>
    </source>
</evidence>
<protein>
    <submittedName>
        <fullName evidence="3">Uncharacterized protein</fullName>
    </submittedName>
</protein>
<evidence type="ECO:0000313" key="4">
    <source>
        <dbReference type="Proteomes" id="UP000475325"/>
    </source>
</evidence>
<comment type="caution">
    <text evidence="3">The sequence shown here is derived from an EMBL/GenBank/DDBJ whole genome shotgun (WGS) entry which is preliminary data.</text>
</comment>
<feature type="signal peptide" evidence="1">
    <location>
        <begin position="1"/>
        <end position="20"/>
    </location>
</feature>
<dbReference type="EMBL" id="WIQZ01000026">
    <property type="protein sequence ID" value="KAF3137258.1"/>
    <property type="molecule type" value="Genomic_DNA"/>
</dbReference>
<evidence type="ECO:0000256" key="1">
    <source>
        <dbReference type="SAM" id="SignalP"/>
    </source>
</evidence>
<keyword evidence="1" id="KW-0732">Signal</keyword>
<feature type="chain" id="PRO_5036200777" evidence="1">
    <location>
        <begin position="21"/>
        <end position="426"/>
    </location>
</feature>